<keyword evidence="4 8" id="KW-0479">Metal-binding</keyword>
<evidence type="ECO:0000313" key="10">
    <source>
        <dbReference type="EMBL" id="KAJ3654765.1"/>
    </source>
</evidence>
<dbReference type="FunFam" id="3.10.120.10:FF:000002">
    <property type="entry name" value="Cytochrome b5 type B"/>
    <property type="match status" value="1"/>
</dbReference>
<comment type="similarity">
    <text evidence="7 8">Belongs to the cytochrome b5 family.</text>
</comment>
<evidence type="ECO:0000256" key="5">
    <source>
        <dbReference type="ARBA" id="ARBA00023004"/>
    </source>
</evidence>
<keyword evidence="5 8" id="KW-0408">Iron</keyword>
<evidence type="ECO:0000256" key="1">
    <source>
        <dbReference type="ARBA" id="ARBA00004370"/>
    </source>
</evidence>
<dbReference type="PROSITE" id="PS00191">
    <property type="entry name" value="CYTOCHROME_B5_1"/>
    <property type="match status" value="1"/>
</dbReference>
<protein>
    <recommendedName>
        <fullName evidence="9">Cytochrome b5 heme-binding domain-containing protein</fullName>
    </recommendedName>
</protein>
<accession>A0AA38IEI9</accession>
<dbReference type="PANTHER" id="PTHR19359">
    <property type="entry name" value="CYTOCHROME B5"/>
    <property type="match status" value="1"/>
</dbReference>
<evidence type="ECO:0000259" key="9">
    <source>
        <dbReference type="PROSITE" id="PS50255"/>
    </source>
</evidence>
<comment type="caution">
    <text evidence="10">The sequence shown here is derived from an EMBL/GenBank/DDBJ whole genome shotgun (WGS) entry which is preliminary data.</text>
</comment>
<evidence type="ECO:0000256" key="4">
    <source>
        <dbReference type="ARBA" id="ARBA00022723"/>
    </source>
</evidence>
<dbReference type="GO" id="GO:0016020">
    <property type="term" value="C:membrane"/>
    <property type="evidence" value="ECO:0007669"/>
    <property type="project" value="UniProtKB-SubCell"/>
</dbReference>
<evidence type="ECO:0000313" key="11">
    <source>
        <dbReference type="Proteomes" id="UP001168821"/>
    </source>
</evidence>
<dbReference type="PANTHER" id="PTHR19359:SF41">
    <property type="entry name" value="GEO08203P1"/>
    <property type="match status" value="1"/>
</dbReference>
<dbReference type="GO" id="GO:0046872">
    <property type="term" value="F:metal ion binding"/>
    <property type="evidence" value="ECO:0007669"/>
    <property type="project" value="UniProtKB-UniRule"/>
</dbReference>
<dbReference type="InterPro" id="IPR050668">
    <property type="entry name" value="Cytochrome_b5"/>
</dbReference>
<comment type="subcellular location">
    <subcellularLocation>
        <location evidence="1">Membrane</location>
    </subcellularLocation>
</comment>
<sequence>MAKISSVLNSNFFSSTLATVSYSTPAKVSPEDPEERFITLAEVSWHDNASDCWIIIYDKVYDVTDFLDEHPGGSDILLECAGRDASVAFRGSGHSSQAMRALDRFLIGELPLHERIFRKPGGYHLSDIPA</sequence>
<dbReference type="PROSITE" id="PS50255">
    <property type="entry name" value="CYTOCHROME_B5_2"/>
    <property type="match status" value="1"/>
</dbReference>
<dbReference type="EMBL" id="JALNTZ010000004">
    <property type="protein sequence ID" value="KAJ3654765.1"/>
    <property type="molecule type" value="Genomic_DNA"/>
</dbReference>
<dbReference type="InterPro" id="IPR001199">
    <property type="entry name" value="Cyt_B5-like_heme/steroid-bd"/>
</dbReference>
<reference evidence="10" key="1">
    <citation type="journal article" date="2023" name="G3 (Bethesda)">
        <title>Whole genome assemblies of Zophobas morio and Tenebrio molitor.</title>
        <authorList>
            <person name="Kaur S."/>
            <person name="Stinson S.A."/>
            <person name="diCenzo G.C."/>
        </authorList>
    </citation>
    <scope>NUCLEOTIDE SEQUENCE</scope>
    <source>
        <strain evidence="10">QUZm001</strain>
    </source>
</reference>
<evidence type="ECO:0000256" key="7">
    <source>
        <dbReference type="ARBA" id="ARBA00038168"/>
    </source>
</evidence>
<evidence type="ECO:0000256" key="3">
    <source>
        <dbReference type="ARBA" id="ARBA00022692"/>
    </source>
</evidence>
<dbReference type="Proteomes" id="UP001168821">
    <property type="component" value="Unassembled WGS sequence"/>
</dbReference>
<keyword evidence="2 8" id="KW-0349">Heme</keyword>
<dbReference type="Pfam" id="PF00173">
    <property type="entry name" value="Cyt-b5"/>
    <property type="match status" value="1"/>
</dbReference>
<evidence type="ECO:0000256" key="8">
    <source>
        <dbReference type="RuleBase" id="RU362121"/>
    </source>
</evidence>
<evidence type="ECO:0000256" key="6">
    <source>
        <dbReference type="ARBA" id="ARBA00023136"/>
    </source>
</evidence>
<organism evidence="10 11">
    <name type="scientific">Zophobas morio</name>
    <dbReference type="NCBI Taxonomy" id="2755281"/>
    <lineage>
        <taxon>Eukaryota</taxon>
        <taxon>Metazoa</taxon>
        <taxon>Ecdysozoa</taxon>
        <taxon>Arthropoda</taxon>
        <taxon>Hexapoda</taxon>
        <taxon>Insecta</taxon>
        <taxon>Pterygota</taxon>
        <taxon>Neoptera</taxon>
        <taxon>Endopterygota</taxon>
        <taxon>Coleoptera</taxon>
        <taxon>Polyphaga</taxon>
        <taxon>Cucujiformia</taxon>
        <taxon>Tenebrionidae</taxon>
        <taxon>Zophobas</taxon>
    </lineage>
</organism>
<dbReference type="SUPFAM" id="SSF55856">
    <property type="entry name" value="Cytochrome b5-like heme/steroid binding domain"/>
    <property type="match status" value="1"/>
</dbReference>
<name>A0AA38IEI9_9CUCU</name>
<gene>
    <name evidence="10" type="ORF">Zmor_013932</name>
</gene>
<keyword evidence="6" id="KW-0472">Membrane</keyword>
<dbReference type="Gene3D" id="3.10.120.10">
    <property type="entry name" value="Cytochrome b5-like heme/steroid binding domain"/>
    <property type="match status" value="1"/>
</dbReference>
<dbReference type="GO" id="GO:0020037">
    <property type="term" value="F:heme binding"/>
    <property type="evidence" value="ECO:0007669"/>
    <property type="project" value="UniProtKB-UniRule"/>
</dbReference>
<dbReference type="AlphaFoldDB" id="A0AA38IEI9"/>
<evidence type="ECO:0000256" key="2">
    <source>
        <dbReference type="ARBA" id="ARBA00022617"/>
    </source>
</evidence>
<keyword evidence="3" id="KW-0812">Transmembrane</keyword>
<dbReference type="InterPro" id="IPR018506">
    <property type="entry name" value="Cyt_B5_heme-BS"/>
</dbReference>
<keyword evidence="11" id="KW-1185">Reference proteome</keyword>
<proteinExistence type="inferred from homology"/>
<feature type="domain" description="Cytochrome b5 heme-binding" evidence="9">
    <location>
        <begin position="35"/>
        <end position="111"/>
    </location>
</feature>
<dbReference type="SMART" id="SM01117">
    <property type="entry name" value="Cyt-b5"/>
    <property type="match status" value="1"/>
</dbReference>
<dbReference type="InterPro" id="IPR036400">
    <property type="entry name" value="Cyt_B5-like_heme/steroid_sf"/>
</dbReference>
<dbReference type="PRINTS" id="PR00363">
    <property type="entry name" value="CYTOCHROMEB5"/>
</dbReference>